<keyword evidence="2 3" id="KW-0808">Transferase</keyword>
<dbReference type="Gene3D" id="3.40.50.1580">
    <property type="entry name" value="Nucleoside phosphorylase domain"/>
    <property type="match status" value="1"/>
</dbReference>
<dbReference type="EMBL" id="QMIE01000004">
    <property type="protein sequence ID" value="TVM18345.1"/>
    <property type="molecule type" value="Genomic_DNA"/>
</dbReference>
<proteinExistence type="inferred from homology"/>
<feature type="site" description="Important for substrate specificity" evidence="3">
    <location>
        <position position="168"/>
    </location>
</feature>
<feature type="binding site" evidence="3">
    <location>
        <begin position="210"/>
        <end position="212"/>
    </location>
    <ligand>
        <name>substrate</name>
    </ligand>
</feature>
<dbReference type="OrthoDB" id="1523230at2"/>
<keyword evidence="3" id="KW-0660">Purine salvage</keyword>
<comment type="catalytic activity">
    <reaction evidence="3">
        <text>a purine D-ribonucleoside + phosphate = a purine nucleobase + alpha-D-ribose 1-phosphate</text>
        <dbReference type="Rhea" id="RHEA:19805"/>
        <dbReference type="ChEBI" id="CHEBI:26386"/>
        <dbReference type="ChEBI" id="CHEBI:43474"/>
        <dbReference type="ChEBI" id="CHEBI:57720"/>
        <dbReference type="ChEBI" id="CHEBI:142355"/>
        <dbReference type="EC" id="2.4.2.1"/>
    </reaction>
</comment>
<comment type="caution">
    <text evidence="5">The sequence shown here is derived from an EMBL/GenBank/DDBJ whole genome shotgun (WGS) entry which is preliminary data.</text>
</comment>
<comment type="pathway">
    <text evidence="3">Purine metabolism; purine nucleoside salvage.</text>
</comment>
<evidence type="ECO:0000259" key="4">
    <source>
        <dbReference type="Pfam" id="PF01048"/>
    </source>
</evidence>
<organism evidence="5 6">
    <name type="scientific">Oceanidesulfovibrio indonesiensis</name>
    <dbReference type="NCBI Taxonomy" id="54767"/>
    <lineage>
        <taxon>Bacteria</taxon>
        <taxon>Pseudomonadati</taxon>
        <taxon>Thermodesulfobacteriota</taxon>
        <taxon>Desulfovibrionia</taxon>
        <taxon>Desulfovibrionales</taxon>
        <taxon>Desulfovibrionaceae</taxon>
        <taxon>Oceanidesulfovibrio</taxon>
    </lineage>
</organism>
<evidence type="ECO:0000313" key="5">
    <source>
        <dbReference type="EMBL" id="TVM18345.1"/>
    </source>
</evidence>
<dbReference type="SUPFAM" id="SSF53167">
    <property type="entry name" value="Purine and uridine phosphorylases"/>
    <property type="match status" value="1"/>
</dbReference>
<keyword evidence="6" id="KW-1185">Reference proteome</keyword>
<evidence type="ECO:0000256" key="1">
    <source>
        <dbReference type="ARBA" id="ARBA00022676"/>
    </source>
</evidence>
<accession>A0A7M3MH31</accession>
<dbReference type="CDD" id="cd09010">
    <property type="entry name" value="MTAP_SsMTAPII_like_MTIP"/>
    <property type="match status" value="1"/>
</dbReference>
<dbReference type="InterPro" id="IPR000845">
    <property type="entry name" value="Nucleoside_phosphorylase_d"/>
</dbReference>
<evidence type="ECO:0000256" key="2">
    <source>
        <dbReference type="ARBA" id="ARBA00022679"/>
    </source>
</evidence>
<comment type="miscellaneous">
    <text evidence="3">Although this enzyme belongs to the family of MTA phosphorylases based on sequence homology, it lacks several conserved amino acids in the substrate binding pocket that confer specificity towards MTA.</text>
</comment>
<evidence type="ECO:0000313" key="6">
    <source>
        <dbReference type="Proteomes" id="UP000448292"/>
    </source>
</evidence>
<sequence>MQRIGIIGGSGLDNPAIFSDPKDIDVKTPWGALESPVKAGHIGAKDVFMIARHGREHTVPPSGVNNRAHIDAFRQLECDCILATTAVGSLKLEIERGHLVVLDQFIDFTRHRPITFHETFEPHAPVHTPMADPFDESLRRKLIAHCEALGIDHHPRGTVVTIEGTRFSTRAESNMFRAWGADVINMSTAPEAILANEAGIPYAAVAMSTDYDCWKTDEEPVTWEEILRIFGANAEKVTKLLLETIESL</sequence>
<keyword evidence="1 3" id="KW-0328">Glycosyltransferase</keyword>
<evidence type="ECO:0000256" key="3">
    <source>
        <dbReference type="HAMAP-Rule" id="MF_01963"/>
    </source>
</evidence>
<dbReference type="InterPro" id="IPR035994">
    <property type="entry name" value="Nucleoside_phosphorylase_sf"/>
</dbReference>
<feature type="binding site" evidence="3">
    <location>
        <position position="187"/>
    </location>
    <ligand>
        <name>phosphate</name>
        <dbReference type="ChEBI" id="CHEBI:43474"/>
    </ligand>
</feature>
<feature type="binding site" evidence="3">
    <location>
        <begin position="52"/>
        <end position="53"/>
    </location>
    <ligand>
        <name>phosphate</name>
        <dbReference type="ChEBI" id="CHEBI:43474"/>
    </ligand>
</feature>
<feature type="domain" description="Nucleoside phosphorylase" evidence="4">
    <location>
        <begin position="3"/>
        <end position="245"/>
    </location>
</feature>
<feature type="binding site" evidence="3">
    <location>
        <position position="10"/>
    </location>
    <ligand>
        <name>phosphate</name>
        <dbReference type="ChEBI" id="CHEBI:43474"/>
    </ligand>
</feature>
<gene>
    <name evidence="5" type="ORF">DPQ33_06215</name>
</gene>
<dbReference type="GO" id="GO:0019509">
    <property type="term" value="P:L-methionine salvage from methylthioadenosine"/>
    <property type="evidence" value="ECO:0007669"/>
    <property type="project" value="TreeGrafter"/>
</dbReference>
<feature type="binding site" evidence="3">
    <location>
        <position position="186"/>
    </location>
    <ligand>
        <name>substrate</name>
    </ligand>
</feature>
<feature type="site" description="Important for substrate specificity" evidence="3">
    <location>
        <position position="223"/>
    </location>
</feature>
<dbReference type="PANTHER" id="PTHR42679">
    <property type="entry name" value="S-METHYL-5'-THIOADENOSINE PHOSPHORYLASE"/>
    <property type="match status" value="1"/>
</dbReference>
<dbReference type="AlphaFoldDB" id="A0A7M3MH31"/>
<dbReference type="GO" id="GO:0006166">
    <property type="term" value="P:purine ribonucleoside salvage"/>
    <property type="evidence" value="ECO:0007669"/>
    <property type="project" value="UniProtKB-UniRule"/>
</dbReference>
<comment type="subunit">
    <text evidence="3">Homohexamer. Dimer of a homotrimer.</text>
</comment>
<dbReference type="HAMAP" id="MF_01963">
    <property type="entry name" value="MTAP"/>
    <property type="match status" value="1"/>
</dbReference>
<dbReference type="GO" id="GO:0005829">
    <property type="term" value="C:cytosol"/>
    <property type="evidence" value="ECO:0007669"/>
    <property type="project" value="TreeGrafter"/>
</dbReference>
<dbReference type="RefSeq" id="WP_144302346.1">
    <property type="nucleotide sequence ID" value="NZ_QMIE01000004.1"/>
</dbReference>
<dbReference type="Proteomes" id="UP000448292">
    <property type="component" value="Unassembled WGS sequence"/>
</dbReference>
<dbReference type="Pfam" id="PF01048">
    <property type="entry name" value="PNP_UDP_1"/>
    <property type="match status" value="1"/>
</dbReference>
<protein>
    <recommendedName>
        <fullName evidence="3">Purine nucleoside phosphorylase</fullName>
        <shortName evidence="3">PNP</shortName>
        <ecNumber evidence="3">2.4.2.1</ecNumber>
    </recommendedName>
</protein>
<dbReference type="UniPathway" id="UPA00606"/>
<reference evidence="5 6" key="1">
    <citation type="submission" date="2018-06" db="EMBL/GenBank/DDBJ databases">
        <title>Complete genome of Desulfovibrio indonesiensis P37SLT.</title>
        <authorList>
            <person name="Crispim J.S."/>
            <person name="Vidigal P.M.P."/>
            <person name="Silva L.C.F."/>
            <person name="Laguardia C.N."/>
            <person name="Araujo L.C."/>
            <person name="Dias R.S."/>
            <person name="Sousa M.P."/>
            <person name="Paula S.O."/>
            <person name="Silva C."/>
        </authorList>
    </citation>
    <scope>NUCLEOTIDE SEQUENCE [LARGE SCALE GENOMIC DNA]</scope>
    <source>
        <strain evidence="5 6">P37SLT</strain>
    </source>
</reference>
<dbReference type="EC" id="2.4.2.1" evidence="3"/>
<name>A0A7M3MH31_9BACT</name>
<comment type="similarity">
    <text evidence="3">Belongs to the PNP/MTAP phosphorylase family. MTAP subfamily.</text>
</comment>
<dbReference type="InterPro" id="IPR010044">
    <property type="entry name" value="MTAP"/>
</dbReference>
<comment type="function">
    <text evidence="3">Purine nucleoside phosphorylase involved in purine salvage.</text>
</comment>
<dbReference type="PANTHER" id="PTHR42679:SF2">
    <property type="entry name" value="S-METHYL-5'-THIOADENOSINE PHOSPHORYLASE"/>
    <property type="match status" value="1"/>
</dbReference>
<dbReference type="GO" id="GO:0017061">
    <property type="term" value="F:S-methyl-5-thioadenosine phosphorylase activity"/>
    <property type="evidence" value="ECO:0007669"/>
    <property type="project" value="InterPro"/>
</dbReference>
<feature type="binding site" evidence="3">
    <location>
        <begin position="85"/>
        <end position="86"/>
    </location>
    <ligand>
        <name>phosphate</name>
        <dbReference type="ChEBI" id="CHEBI:43474"/>
    </ligand>
</feature>